<dbReference type="OrthoDB" id="3515428at2759"/>
<dbReference type="InterPro" id="IPR045518">
    <property type="entry name" value="2EXR"/>
</dbReference>
<dbReference type="EMBL" id="CP009817">
    <property type="protein sequence ID" value="ATZ56742.1"/>
    <property type="molecule type" value="Genomic_DNA"/>
</dbReference>
<evidence type="ECO:0000313" key="2">
    <source>
        <dbReference type="EMBL" id="ATZ56742.1"/>
    </source>
</evidence>
<dbReference type="Pfam" id="PF20150">
    <property type="entry name" value="2EXR"/>
    <property type="match status" value="1"/>
</dbReference>
<reference evidence="2 3" key="1">
    <citation type="journal article" date="2011" name="PLoS Genet.">
        <title>Genomic analysis of the necrotrophic fungal pathogens Sclerotinia sclerotiorum and Botrytis cinerea.</title>
        <authorList>
            <person name="Amselem J."/>
            <person name="Cuomo C.A."/>
            <person name="van Kan J.A."/>
            <person name="Viaud M."/>
            <person name="Benito E.P."/>
            <person name="Couloux A."/>
            <person name="Coutinho P.M."/>
            <person name="de Vries R.P."/>
            <person name="Dyer P.S."/>
            <person name="Fillinger S."/>
            <person name="Fournier E."/>
            <person name="Gout L."/>
            <person name="Hahn M."/>
            <person name="Kohn L."/>
            <person name="Lapalu N."/>
            <person name="Plummer K.M."/>
            <person name="Pradier J.M."/>
            <person name="Quevillon E."/>
            <person name="Sharon A."/>
            <person name="Simon A."/>
            <person name="ten Have A."/>
            <person name="Tudzynski B."/>
            <person name="Tudzynski P."/>
            <person name="Wincker P."/>
            <person name="Andrew M."/>
            <person name="Anthouard V."/>
            <person name="Beever R.E."/>
            <person name="Beffa R."/>
            <person name="Benoit I."/>
            <person name="Bouzid O."/>
            <person name="Brault B."/>
            <person name="Chen Z."/>
            <person name="Choquer M."/>
            <person name="Collemare J."/>
            <person name="Cotton P."/>
            <person name="Danchin E.G."/>
            <person name="Da Silva C."/>
            <person name="Gautier A."/>
            <person name="Giraud C."/>
            <person name="Giraud T."/>
            <person name="Gonzalez C."/>
            <person name="Grossetete S."/>
            <person name="Guldener U."/>
            <person name="Henrissat B."/>
            <person name="Howlett B.J."/>
            <person name="Kodira C."/>
            <person name="Kretschmer M."/>
            <person name="Lappartient A."/>
            <person name="Leroch M."/>
            <person name="Levis C."/>
            <person name="Mauceli E."/>
            <person name="Neuveglise C."/>
            <person name="Oeser B."/>
            <person name="Pearson M."/>
            <person name="Poulain J."/>
            <person name="Poussereau N."/>
            <person name="Quesneville H."/>
            <person name="Rascle C."/>
            <person name="Schumacher J."/>
            <person name="Segurens B."/>
            <person name="Sexton A."/>
            <person name="Silva E."/>
            <person name="Sirven C."/>
            <person name="Soanes D.M."/>
            <person name="Talbot N.J."/>
            <person name="Templeton M."/>
            <person name="Yandava C."/>
            <person name="Yarden O."/>
            <person name="Zeng Q."/>
            <person name="Rollins J.A."/>
            <person name="Lebrun M.H."/>
            <person name="Dickman M."/>
        </authorList>
    </citation>
    <scope>NUCLEOTIDE SEQUENCE [LARGE SCALE GENOMIC DNA]</scope>
    <source>
        <strain evidence="2 3">B05.10</strain>
    </source>
</reference>
<dbReference type="VEuPathDB" id="FungiDB:Bcin13g05740"/>
<dbReference type="RefSeq" id="XP_001554724.1">
    <property type="nucleotide sequence ID" value="XM_001554674.2"/>
</dbReference>
<reference evidence="2 3" key="2">
    <citation type="journal article" date="2012" name="Eukaryot. Cell">
        <title>Genome update of Botrytis cinerea strains B05.10 and T4.</title>
        <authorList>
            <person name="Staats M."/>
            <person name="van Kan J.A."/>
        </authorList>
    </citation>
    <scope>NUCLEOTIDE SEQUENCE [LARGE SCALE GENOMIC DNA]</scope>
    <source>
        <strain evidence="2 3">B05.10</strain>
    </source>
</reference>
<gene>
    <name evidence="2" type="ORF">BCIN_13g05740</name>
</gene>
<dbReference type="OMA" id="AVEGMWD"/>
<dbReference type="KEGG" id="bfu:BCIN_13g05740"/>
<accession>A0A384K1U6</accession>
<proteinExistence type="predicted"/>
<organism evidence="2 3">
    <name type="scientific">Botryotinia fuckeliana (strain B05.10)</name>
    <name type="common">Noble rot fungus</name>
    <name type="synonym">Botrytis cinerea</name>
    <dbReference type="NCBI Taxonomy" id="332648"/>
    <lineage>
        <taxon>Eukaryota</taxon>
        <taxon>Fungi</taxon>
        <taxon>Dikarya</taxon>
        <taxon>Ascomycota</taxon>
        <taxon>Pezizomycotina</taxon>
        <taxon>Leotiomycetes</taxon>
        <taxon>Helotiales</taxon>
        <taxon>Sclerotiniaceae</taxon>
        <taxon>Botrytis</taxon>
    </lineage>
</organism>
<dbReference type="GeneID" id="5435273"/>
<protein>
    <recommendedName>
        <fullName evidence="1">2EXR domain-containing protein</fullName>
    </recommendedName>
</protein>
<evidence type="ECO:0000259" key="1">
    <source>
        <dbReference type="Pfam" id="PF20150"/>
    </source>
</evidence>
<reference evidence="2 3" key="3">
    <citation type="journal article" date="2017" name="Mol. Plant Pathol.">
        <title>A gapless genome sequence of the fungus Botrytis cinerea.</title>
        <authorList>
            <person name="Van Kan J.A."/>
            <person name="Stassen J.H."/>
            <person name="Mosbach A."/>
            <person name="Van Der Lee T.A."/>
            <person name="Faino L."/>
            <person name="Farmer A.D."/>
            <person name="Papasotiriou D.G."/>
            <person name="Zhou S."/>
            <person name="Seidl M.F."/>
            <person name="Cottam E."/>
            <person name="Edel D."/>
            <person name="Hahn M."/>
            <person name="Schwartz D.C."/>
            <person name="Dietrich R.A."/>
            <person name="Widdison S."/>
            <person name="Scalliet G."/>
        </authorList>
    </citation>
    <scope>NUCLEOTIDE SEQUENCE [LARGE SCALE GENOMIC DNA]</scope>
    <source>
        <strain evidence="2 3">B05.10</strain>
    </source>
</reference>
<dbReference type="Proteomes" id="UP000001798">
    <property type="component" value="Chromosome 13"/>
</dbReference>
<feature type="domain" description="2EXR" evidence="1">
    <location>
        <begin position="44"/>
        <end position="129"/>
    </location>
</feature>
<dbReference type="AlphaFoldDB" id="A0A384K1U6"/>
<sequence>MASLTKTLTESDVNSILSLISPLSSLFTSPSPGQSLMPENQNTFLKFSLLPQNIRSMIWGQAFLETQSPRLIEVRAEIVENLHWNVDCEKTIFPEPTGSSVLRWTEVNPRGQCAIERVSHESRAAVEGMWDYCLNDKHPEDLDFIEVYEGDDGMVDPIYVDRKVVEERLGAGFRRGIKFLRDQDTIYFKTDYGTMRALQDMRSSMISFQGVRKVAIDMFCIGHYLLNKQFFDGWYEEDDCVEIEHVKEKPLLAGIEELTVIAENTPRQSKSFLESKSILSQFEEQQPTVTMADFTNTDETLTKETALVVAQLAKYEMMRNGDVKVDLVKKYRLPAVMGELKIREMA</sequence>
<evidence type="ECO:0000313" key="3">
    <source>
        <dbReference type="Proteomes" id="UP000001798"/>
    </source>
</evidence>
<keyword evidence="3" id="KW-1185">Reference proteome</keyword>
<name>A0A384K1U6_BOTFB</name>